<dbReference type="InterPro" id="IPR007110">
    <property type="entry name" value="Ig-like_dom"/>
</dbReference>
<dbReference type="InterPro" id="IPR013783">
    <property type="entry name" value="Ig-like_fold"/>
</dbReference>
<dbReference type="SUPFAM" id="SSF48726">
    <property type="entry name" value="Immunoglobulin"/>
    <property type="match status" value="2"/>
</dbReference>
<dbReference type="InterPro" id="IPR037448">
    <property type="entry name" value="Zig-8"/>
</dbReference>
<feature type="domain" description="Ig-like" evidence="2">
    <location>
        <begin position="236"/>
        <end position="340"/>
    </location>
</feature>
<dbReference type="InterPro" id="IPR013098">
    <property type="entry name" value="Ig_I-set"/>
</dbReference>
<sequence length="433" mass="47931">MSLANELTTIILLLLTFLLTPTITTTAMDSKNAMQQQQAMHRNALATLVQQPAIVLASAGTESYSLQPAAANVPSYAALHRNSQQYTPQQFQHSHQQQQSSNINMLDFRGAFVAPTASGEQQPELTTYPPPRFDFGMPRNITARSGQTAAINCRVEHLGDKSVSWIRKRDLHILTAGILTYTSDERFQVVRTADFKDWTLQVKYAQPRDSGIYECQVNTEPKISMAFRLNVIVTPPDAKAMIVGPSDLYVKVGSAITLTCHVKQPSSASDIGPIYWYRANYMLTPFVAHPNEAAIDMRRISMESNLGEKLQSRLRIANAQTADSGNYTCMPTTAEAASVMVNVINAETPAAMQKSAATQLQTRCCILLLLGTFSVRWLLQCSTSLSKLSLRCITAKEPIRTQPLPETTCRTPFVVNIEYQTILNREICYGSVS</sequence>
<protein>
    <submittedName>
        <fullName evidence="4">Hemicentin-1</fullName>
    </submittedName>
</protein>
<dbReference type="PANTHER" id="PTHR23279:SF4">
    <property type="entry name" value="DEFECTIVE PROBOSCIS EXTENSION RESPONSE 2, ISOFORM F-RELATED"/>
    <property type="match status" value="1"/>
</dbReference>
<evidence type="ECO:0000313" key="3">
    <source>
        <dbReference type="Proteomes" id="UP001652620"/>
    </source>
</evidence>
<dbReference type="InterPro" id="IPR013106">
    <property type="entry name" value="Ig_V-set"/>
</dbReference>
<evidence type="ECO:0000259" key="2">
    <source>
        <dbReference type="PROSITE" id="PS50835"/>
    </source>
</evidence>
<dbReference type="InterPro" id="IPR036179">
    <property type="entry name" value="Ig-like_dom_sf"/>
</dbReference>
<dbReference type="Proteomes" id="UP001652620">
    <property type="component" value="Chromosome 1"/>
</dbReference>
<gene>
    <name evidence="4" type="primary">LOC105227364</name>
</gene>
<keyword evidence="1" id="KW-0732">Signal</keyword>
<keyword evidence="3" id="KW-1185">Reference proteome</keyword>
<evidence type="ECO:0000256" key="1">
    <source>
        <dbReference type="SAM" id="SignalP"/>
    </source>
</evidence>
<dbReference type="InterPro" id="IPR003599">
    <property type="entry name" value="Ig_sub"/>
</dbReference>
<feature type="chain" id="PRO_5046568712" evidence="1">
    <location>
        <begin position="28"/>
        <end position="433"/>
    </location>
</feature>
<proteinExistence type="predicted"/>
<feature type="domain" description="Ig-like" evidence="2">
    <location>
        <begin position="123"/>
        <end position="226"/>
    </location>
</feature>
<dbReference type="Pfam" id="PF07686">
    <property type="entry name" value="V-set"/>
    <property type="match status" value="1"/>
</dbReference>
<organism evidence="3 4">
    <name type="scientific">Bactrocera dorsalis</name>
    <name type="common">Oriental fruit fly</name>
    <name type="synonym">Dacus dorsalis</name>
    <dbReference type="NCBI Taxonomy" id="27457"/>
    <lineage>
        <taxon>Eukaryota</taxon>
        <taxon>Metazoa</taxon>
        <taxon>Ecdysozoa</taxon>
        <taxon>Arthropoda</taxon>
        <taxon>Hexapoda</taxon>
        <taxon>Insecta</taxon>
        <taxon>Pterygota</taxon>
        <taxon>Neoptera</taxon>
        <taxon>Endopterygota</taxon>
        <taxon>Diptera</taxon>
        <taxon>Brachycera</taxon>
        <taxon>Muscomorpha</taxon>
        <taxon>Tephritoidea</taxon>
        <taxon>Tephritidae</taxon>
        <taxon>Bactrocera</taxon>
        <taxon>Bactrocera</taxon>
    </lineage>
</organism>
<dbReference type="PROSITE" id="PS50835">
    <property type="entry name" value="IG_LIKE"/>
    <property type="match status" value="2"/>
</dbReference>
<dbReference type="GeneID" id="105227364"/>
<name>A0ABM3K778_BACDO</name>
<dbReference type="SMART" id="SM00406">
    <property type="entry name" value="IGv"/>
    <property type="match status" value="2"/>
</dbReference>
<evidence type="ECO:0000313" key="4">
    <source>
        <dbReference type="RefSeq" id="XP_049317336.1"/>
    </source>
</evidence>
<dbReference type="RefSeq" id="XP_049317336.1">
    <property type="nucleotide sequence ID" value="XM_049461379.1"/>
</dbReference>
<feature type="signal peptide" evidence="1">
    <location>
        <begin position="1"/>
        <end position="27"/>
    </location>
</feature>
<reference evidence="4" key="2">
    <citation type="submission" date="2025-08" db="UniProtKB">
        <authorList>
            <consortium name="RefSeq"/>
        </authorList>
    </citation>
    <scope>IDENTIFICATION</scope>
    <source>
        <tissue evidence="4">Adult</tissue>
    </source>
</reference>
<reference evidence="3" key="1">
    <citation type="submission" date="2025-05" db="UniProtKB">
        <authorList>
            <consortium name="RefSeq"/>
        </authorList>
    </citation>
    <scope>NUCLEOTIDE SEQUENCE [LARGE SCALE GENOMIC DNA]</scope>
</reference>
<dbReference type="SMART" id="SM00409">
    <property type="entry name" value="IG"/>
    <property type="match status" value="2"/>
</dbReference>
<dbReference type="SMART" id="SM00408">
    <property type="entry name" value="IGc2"/>
    <property type="match status" value="2"/>
</dbReference>
<dbReference type="Gene3D" id="2.60.40.10">
    <property type="entry name" value="Immunoglobulins"/>
    <property type="match status" value="2"/>
</dbReference>
<dbReference type="InterPro" id="IPR003598">
    <property type="entry name" value="Ig_sub2"/>
</dbReference>
<accession>A0ABM3K778</accession>
<dbReference type="Pfam" id="PF07679">
    <property type="entry name" value="I-set"/>
    <property type="match status" value="1"/>
</dbReference>
<dbReference type="CDD" id="cd00099">
    <property type="entry name" value="IgV"/>
    <property type="match status" value="1"/>
</dbReference>
<dbReference type="PANTHER" id="PTHR23279">
    <property type="entry name" value="DEFECTIVE PROBOSCIS EXTENSION RESPONSE DPR -RELATED"/>
    <property type="match status" value="1"/>
</dbReference>